<dbReference type="InterPro" id="IPR017972">
    <property type="entry name" value="Cyt_P450_CS"/>
</dbReference>
<reference evidence="17" key="1">
    <citation type="submission" date="2020-05" db="EMBL/GenBank/DDBJ databases">
        <title>Mycena genomes resolve the evolution of fungal bioluminescence.</title>
        <authorList>
            <person name="Tsai I.J."/>
        </authorList>
    </citation>
    <scope>NUCLEOTIDE SEQUENCE</scope>
    <source>
        <strain evidence="17">160909Yilan</strain>
    </source>
</reference>
<evidence type="ECO:0000256" key="6">
    <source>
        <dbReference type="ARBA" id="ARBA00022692"/>
    </source>
</evidence>
<dbReference type="EMBL" id="JACAZH010000001">
    <property type="protein sequence ID" value="KAF7377427.1"/>
    <property type="molecule type" value="Genomic_DNA"/>
</dbReference>
<feature type="signal peptide" evidence="16">
    <location>
        <begin position="1"/>
        <end position="23"/>
    </location>
</feature>
<dbReference type="GO" id="GO:0004497">
    <property type="term" value="F:monooxygenase activity"/>
    <property type="evidence" value="ECO:0007669"/>
    <property type="project" value="UniProtKB-KW"/>
</dbReference>
<evidence type="ECO:0000256" key="10">
    <source>
        <dbReference type="ARBA" id="ARBA00023004"/>
    </source>
</evidence>
<dbReference type="CDD" id="cd11065">
    <property type="entry name" value="CYP64-like"/>
    <property type="match status" value="1"/>
</dbReference>
<evidence type="ECO:0000256" key="13">
    <source>
        <dbReference type="ARBA" id="ARBA00023180"/>
    </source>
</evidence>
<comment type="similarity">
    <text evidence="4 15">Belongs to the cytochrome P450 family.</text>
</comment>
<evidence type="ECO:0000256" key="9">
    <source>
        <dbReference type="ARBA" id="ARBA00023002"/>
    </source>
</evidence>
<comment type="pathway">
    <text evidence="3">Secondary metabolite biosynthesis.</text>
</comment>
<dbReference type="Proteomes" id="UP000623467">
    <property type="component" value="Unassembled WGS sequence"/>
</dbReference>
<dbReference type="AlphaFoldDB" id="A0A8H7DL37"/>
<keyword evidence="10 14" id="KW-0408">Iron</keyword>
<dbReference type="PRINTS" id="PR00385">
    <property type="entry name" value="P450"/>
</dbReference>
<organism evidence="17 18">
    <name type="scientific">Mycena sanguinolenta</name>
    <dbReference type="NCBI Taxonomy" id="230812"/>
    <lineage>
        <taxon>Eukaryota</taxon>
        <taxon>Fungi</taxon>
        <taxon>Dikarya</taxon>
        <taxon>Basidiomycota</taxon>
        <taxon>Agaricomycotina</taxon>
        <taxon>Agaricomycetes</taxon>
        <taxon>Agaricomycetidae</taxon>
        <taxon>Agaricales</taxon>
        <taxon>Marasmiineae</taxon>
        <taxon>Mycenaceae</taxon>
        <taxon>Mycena</taxon>
    </lineage>
</organism>
<evidence type="ECO:0000256" key="14">
    <source>
        <dbReference type="PIRSR" id="PIRSR602401-1"/>
    </source>
</evidence>
<dbReference type="InterPro" id="IPR050364">
    <property type="entry name" value="Cytochrome_P450_fung"/>
</dbReference>
<feature type="binding site" description="axial binding residue" evidence="14">
    <location>
        <position position="440"/>
    </location>
    <ligand>
        <name>heme</name>
        <dbReference type="ChEBI" id="CHEBI:30413"/>
    </ligand>
    <ligandPart>
        <name>Fe</name>
        <dbReference type="ChEBI" id="CHEBI:18248"/>
    </ligandPart>
</feature>
<evidence type="ECO:0000313" key="17">
    <source>
        <dbReference type="EMBL" id="KAF7377427.1"/>
    </source>
</evidence>
<dbReference type="GO" id="GO:0020037">
    <property type="term" value="F:heme binding"/>
    <property type="evidence" value="ECO:0007669"/>
    <property type="project" value="InterPro"/>
</dbReference>
<dbReference type="Gene3D" id="1.10.630.10">
    <property type="entry name" value="Cytochrome P450"/>
    <property type="match status" value="1"/>
</dbReference>
<keyword evidence="13" id="KW-0325">Glycoprotein</keyword>
<evidence type="ECO:0000256" key="15">
    <source>
        <dbReference type="RuleBase" id="RU000461"/>
    </source>
</evidence>
<dbReference type="PRINTS" id="PR00463">
    <property type="entry name" value="EP450I"/>
</dbReference>
<dbReference type="PROSITE" id="PS00086">
    <property type="entry name" value="CYTOCHROME_P450"/>
    <property type="match status" value="1"/>
</dbReference>
<evidence type="ECO:0000256" key="2">
    <source>
        <dbReference type="ARBA" id="ARBA00004167"/>
    </source>
</evidence>
<comment type="subcellular location">
    <subcellularLocation>
        <location evidence="2">Membrane</location>
        <topology evidence="2">Single-pass membrane protein</topology>
    </subcellularLocation>
</comment>
<evidence type="ECO:0000256" key="12">
    <source>
        <dbReference type="ARBA" id="ARBA00023136"/>
    </source>
</evidence>
<keyword evidence="12" id="KW-0472">Membrane</keyword>
<sequence>MGLWISLALGLLCIFVYLRKVGSREAELPPGPPTIPLLGNLHVFPKEFAHYKFTEWARKYGGIYSLKLGPGTAVVLTDAAAVKELMDKRSGSTVDRPATHVADRITGGLNMVLSRYNESWRTLRRTAHAVLTPQASVRHLPIQQAEASQLLHDILLSNFIMGSQAFFTHIRRYSNSTIMSVIYGKRAPRYETPETIAFFNAQHEWEAILEPGSTPPIDLIPILKYVPERWAKWKRDCTKTRKLQRDLYFGLLDETKERLSKGDENGSYMEEVLTRQEEFGMDREITGYLGGVLIEGGSDTTSSYLQSLILALVVYPDAQRKAHEEIDRVVGEHRMPTLDSLEEMPYIRAMIQETHRFRPVAPLMIPHCTVASEEYKGFIIPKGTTIFVNTWGIFHDPELFNDPEDFIPDRYLLTEHGTKPGVDGSDLRPTLPFGVGRRICPGQHLAQNSINLNAMNFVWAFNFTADTDAEGNPIKLDTFDYERGILTGPRPFKCKITPRSKEKAEMIERAFLDAGDTFSKFEFGLSPEDKEFVAKSRVHI</sequence>
<keyword evidence="7 14" id="KW-0479">Metal-binding</keyword>
<dbReference type="InterPro" id="IPR036396">
    <property type="entry name" value="Cyt_P450_sf"/>
</dbReference>
<keyword evidence="8" id="KW-1133">Transmembrane helix</keyword>
<name>A0A8H7DL37_9AGAR</name>
<feature type="chain" id="PRO_5034252695" evidence="16">
    <location>
        <begin position="24"/>
        <end position="540"/>
    </location>
</feature>
<evidence type="ECO:0000256" key="11">
    <source>
        <dbReference type="ARBA" id="ARBA00023033"/>
    </source>
</evidence>
<keyword evidence="6" id="KW-0812">Transmembrane</keyword>
<dbReference type="GO" id="GO:0016020">
    <property type="term" value="C:membrane"/>
    <property type="evidence" value="ECO:0007669"/>
    <property type="project" value="UniProtKB-SubCell"/>
</dbReference>
<evidence type="ECO:0000313" key="18">
    <source>
        <dbReference type="Proteomes" id="UP000623467"/>
    </source>
</evidence>
<evidence type="ECO:0000256" key="8">
    <source>
        <dbReference type="ARBA" id="ARBA00022989"/>
    </source>
</evidence>
<evidence type="ECO:0000256" key="16">
    <source>
        <dbReference type="SAM" id="SignalP"/>
    </source>
</evidence>
<dbReference type="GO" id="GO:0005506">
    <property type="term" value="F:iron ion binding"/>
    <property type="evidence" value="ECO:0007669"/>
    <property type="project" value="InterPro"/>
</dbReference>
<evidence type="ECO:0000256" key="7">
    <source>
        <dbReference type="ARBA" id="ARBA00022723"/>
    </source>
</evidence>
<keyword evidence="11 15" id="KW-0503">Monooxygenase</keyword>
<evidence type="ECO:0000256" key="4">
    <source>
        <dbReference type="ARBA" id="ARBA00010617"/>
    </source>
</evidence>
<evidence type="ECO:0000256" key="5">
    <source>
        <dbReference type="ARBA" id="ARBA00022617"/>
    </source>
</evidence>
<keyword evidence="16" id="KW-0732">Signal</keyword>
<keyword evidence="9 15" id="KW-0560">Oxidoreductase</keyword>
<dbReference type="SUPFAM" id="SSF48264">
    <property type="entry name" value="Cytochrome P450"/>
    <property type="match status" value="1"/>
</dbReference>
<comment type="caution">
    <text evidence="17">The sequence shown here is derived from an EMBL/GenBank/DDBJ whole genome shotgun (WGS) entry which is preliminary data.</text>
</comment>
<dbReference type="InterPro" id="IPR002401">
    <property type="entry name" value="Cyt_P450_E_grp-I"/>
</dbReference>
<accession>A0A8H7DL37</accession>
<comment type="cofactor">
    <cofactor evidence="1 14">
        <name>heme</name>
        <dbReference type="ChEBI" id="CHEBI:30413"/>
    </cofactor>
</comment>
<dbReference type="OrthoDB" id="1103324at2759"/>
<dbReference type="PANTHER" id="PTHR46300:SF2">
    <property type="entry name" value="CYTOCHROME P450 MONOOXYGENASE ALNH-RELATED"/>
    <property type="match status" value="1"/>
</dbReference>
<protein>
    <submittedName>
        <fullName evidence="17">Putative cytochrome P450</fullName>
    </submittedName>
</protein>
<proteinExistence type="inferred from homology"/>
<evidence type="ECO:0000256" key="1">
    <source>
        <dbReference type="ARBA" id="ARBA00001971"/>
    </source>
</evidence>
<dbReference type="InterPro" id="IPR001128">
    <property type="entry name" value="Cyt_P450"/>
</dbReference>
<evidence type="ECO:0000256" key="3">
    <source>
        <dbReference type="ARBA" id="ARBA00005179"/>
    </source>
</evidence>
<keyword evidence="5 14" id="KW-0349">Heme</keyword>
<dbReference type="PANTHER" id="PTHR46300">
    <property type="entry name" value="P450, PUTATIVE (EUROFUNG)-RELATED-RELATED"/>
    <property type="match status" value="1"/>
</dbReference>
<gene>
    <name evidence="17" type="ORF">MSAN_00164400</name>
</gene>
<dbReference type="Pfam" id="PF00067">
    <property type="entry name" value="p450"/>
    <property type="match status" value="1"/>
</dbReference>
<dbReference type="GO" id="GO:0016705">
    <property type="term" value="F:oxidoreductase activity, acting on paired donors, with incorporation or reduction of molecular oxygen"/>
    <property type="evidence" value="ECO:0007669"/>
    <property type="project" value="InterPro"/>
</dbReference>
<keyword evidence="18" id="KW-1185">Reference proteome</keyword>